<evidence type="ECO:0000313" key="9">
    <source>
        <dbReference type="EMBL" id="MCD7449451.1"/>
    </source>
</evidence>
<name>A0ABS8RRP4_DATST</name>
<keyword evidence="7" id="KW-0131">Cell cycle</keyword>
<dbReference type="Pfam" id="PF20168">
    <property type="entry name" value="PDS5"/>
    <property type="match status" value="1"/>
</dbReference>
<reference evidence="9 10" key="1">
    <citation type="journal article" date="2021" name="BMC Genomics">
        <title>Datura genome reveals duplications of psychoactive alkaloid biosynthetic genes and high mutation rate following tissue culture.</title>
        <authorList>
            <person name="Rajewski A."/>
            <person name="Carter-House D."/>
            <person name="Stajich J."/>
            <person name="Litt A."/>
        </authorList>
    </citation>
    <scope>NUCLEOTIDE SEQUENCE [LARGE SCALE GENOMIC DNA]</scope>
    <source>
        <strain evidence="9">AR-01</strain>
    </source>
</reference>
<keyword evidence="4" id="KW-0498">Mitosis</keyword>
<dbReference type="EMBL" id="JACEIK010000095">
    <property type="protein sequence ID" value="MCD7449451.1"/>
    <property type="molecule type" value="Genomic_DNA"/>
</dbReference>
<organism evidence="9 10">
    <name type="scientific">Datura stramonium</name>
    <name type="common">Jimsonweed</name>
    <name type="synonym">Common thornapple</name>
    <dbReference type="NCBI Taxonomy" id="4076"/>
    <lineage>
        <taxon>Eukaryota</taxon>
        <taxon>Viridiplantae</taxon>
        <taxon>Streptophyta</taxon>
        <taxon>Embryophyta</taxon>
        <taxon>Tracheophyta</taxon>
        <taxon>Spermatophyta</taxon>
        <taxon>Magnoliopsida</taxon>
        <taxon>eudicotyledons</taxon>
        <taxon>Gunneridae</taxon>
        <taxon>Pentapetalae</taxon>
        <taxon>asterids</taxon>
        <taxon>lamiids</taxon>
        <taxon>Solanales</taxon>
        <taxon>Solanaceae</taxon>
        <taxon>Solanoideae</taxon>
        <taxon>Datureae</taxon>
        <taxon>Datura</taxon>
    </lineage>
</organism>
<dbReference type="CDD" id="cd20404">
    <property type="entry name" value="Tudor_Agenet_AtEML-like"/>
    <property type="match status" value="1"/>
</dbReference>
<feature type="compositionally biased region" description="Basic and acidic residues" evidence="8">
    <location>
        <begin position="654"/>
        <end position="666"/>
    </location>
</feature>
<feature type="compositionally biased region" description="Basic residues" evidence="8">
    <location>
        <begin position="568"/>
        <end position="577"/>
    </location>
</feature>
<feature type="region of interest" description="Disordered" evidence="8">
    <location>
        <begin position="374"/>
        <end position="398"/>
    </location>
</feature>
<feature type="region of interest" description="Disordered" evidence="8">
    <location>
        <begin position="653"/>
        <end position="839"/>
    </location>
</feature>
<dbReference type="PANTHER" id="PTHR12663:SF70">
    <property type="entry name" value="SISTER CHROMATID COHESION PROTEIN PDS5 HOMOLOG A-LIKE"/>
    <property type="match status" value="1"/>
</dbReference>
<dbReference type="InterPro" id="IPR016024">
    <property type="entry name" value="ARM-type_fold"/>
</dbReference>
<dbReference type="Gene3D" id="2.30.30.140">
    <property type="match status" value="1"/>
</dbReference>
<accession>A0ABS8RRP4</accession>
<evidence type="ECO:0000256" key="1">
    <source>
        <dbReference type="ARBA" id="ARBA00004123"/>
    </source>
</evidence>
<feature type="compositionally biased region" description="Basic and acidic residues" evidence="8">
    <location>
        <begin position="736"/>
        <end position="747"/>
    </location>
</feature>
<evidence type="ECO:0000256" key="5">
    <source>
        <dbReference type="ARBA" id="ARBA00023204"/>
    </source>
</evidence>
<feature type="compositionally biased region" description="Polar residues" evidence="8">
    <location>
        <begin position="777"/>
        <end position="789"/>
    </location>
</feature>
<feature type="compositionally biased region" description="Basic and acidic residues" evidence="8">
    <location>
        <begin position="764"/>
        <end position="776"/>
    </location>
</feature>
<dbReference type="InterPro" id="IPR039776">
    <property type="entry name" value="Pds5"/>
</dbReference>
<evidence type="ECO:0000256" key="3">
    <source>
        <dbReference type="ARBA" id="ARBA00022763"/>
    </source>
</evidence>
<evidence type="ECO:0000256" key="6">
    <source>
        <dbReference type="ARBA" id="ARBA00023242"/>
    </source>
</evidence>
<dbReference type="PANTHER" id="PTHR12663">
    <property type="entry name" value="ANDROGEN INDUCED INHIBITOR OF PROLIFERATION AS3 / PDS5-RELATED"/>
    <property type="match status" value="1"/>
</dbReference>
<evidence type="ECO:0000256" key="2">
    <source>
        <dbReference type="ARBA" id="ARBA00022618"/>
    </source>
</evidence>
<evidence type="ECO:0000313" key="10">
    <source>
        <dbReference type="Proteomes" id="UP000823775"/>
    </source>
</evidence>
<keyword evidence="3" id="KW-0227">DNA damage</keyword>
<feature type="region of interest" description="Disordered" evidence="8">
    <location>
        <begin position="563"/>
        <end position="607"/>
    </location>
</feature>
<comment type="subcellular location">
    <subcellularLocation>
        <location evidence="1">Nucleus</location>
    </subcellularLocation>
</comment>
<keyword evidence="6" id="KW-0539">Nucleus</keyword>
<dbReference type="SUPFAM" id="SSF63748">
    <property type="entry name" value="Tudor/PWWP/MBT"/>
    <property type="match status" value="1"/>
</dbReference>
<comment type="caution">
    <text evidence="9">The sequence shown here is derived from an EMBL/GenBank/DDBJ whole genome shotgun (WGS) entry which is preliminary data.</text>
</comment>
<feature type="compositionally biased region" description="Polar residues" evidence="8">
    <location>
        <begin position="584"/>
        <end position="598"/>
    </location>
</feature>
<dbReference type="SUPFAM" id="SSF48371">
    <property type="entry name" value="ARM repeat"/>
    <property type="match status" value="1"/>
</dbReference>
<evidence type="ECO:0000256" key="7">
    <source>
        <dbReference type="ARBA" id="ARBA00023306"/>
    </source>
</evidence>
<keyword evidence="2" id="KW-0132">Cell division</keyword>
<feature type="compositionally biased region" description="Basic residues" evidence="8">
    <location>
        <begin position="379"/>
        <end position="392"/>
    </location>
</feature>
<keyword evidence="10" id="KW-1185">Reference proteome</keyword>
<evidence type="ECO:0000256" key="4">
    <source>
        <dbReference type="ARBA" id="ARBA00022776"/>
    </source>
</evidence>
<dbReference type="Proteomes" id="UP000823775">
    <property type="component" value="Unassembled WGS sequence"/>
</dbReference>
<sequence>MASSSSQKEIEDGLKDCGFRLIDPPPSTEELISLLDKVESLLIKVGQAPADSMKDALRPVMTAMVRSELLNHTDADVKVSVLSCISELCRITAPQQPYDDGLMKEIFQLIVRAFEELSHSGRCYHKAVNVLETVADVKACVMLLDLECDALVIEIFQMFPRIIRPEHPNVVFTSMEEIMTLLIRESDEISMELLQPLLDSLRKENQIRSPISSKLGEKVLKECASAIRPFLLEALKSRSMDLDDYAEIVASICNEMPEGEQMTENENVTDALYPVKVGPSAPVICETLLEDEMPLNNNGTSLKTLQHLSQMEPLKNTGFGNGCHGCRHRTKKKGSSANKDAHLGVLVPEGDVLQSQDKRNSSLHSVLNFGDELKGTSCSKRKPRQRSRKSRFVSKGDVDTTSGLNIVKREENLTDAEELSLQQVDEKKQKNDRATIEIHDIGKSGDEEIKISFGDENISRKPAETKRRRSFSMRKDEDSERHHFTKCYGEEVVGSRIRVWWPLDKTFYKGAISTFDPVKKRHQITYDDGEKEVLNLRKERWEILEDNPSDKKYEADLQCNAVSSVPSTKKKAKRNSSIKKEPGGSSSKRSKSNPQKSDIGSLDIPIPNKMNAAADVGCETSSGTKELVDKDDNDVIHKQRSKTSIVALGSSLTLEDHPSDKKHETDLQSNDVSAVLSMKKKAKKTSSIEKEPRVSSSKRSKRYPQKSDIWSLNIPIPDKMNDDADIGCETNSGTKELVDKEKNDVTQKQRSKTFKVALGSSLTLEDHPSDEKHEADLQSNDVSSIPSTKNAKRTSSIKKEPGVSSSKRSKRNPQKSDIGSMYVGCEMSSGEKQLVDKER</sequence>
<proteinExistence type="predicted"/>
<gene>
    <name evidence="9" type="ORF">HAX54_052413</name>
</gene>
<keyword evidence="5" id="KW-0234">DNA repair</keyword>
<protein>
    <submittedName>
        <fullName evidence="9">Uncharacterized protein</fullName>
    </submittedName>
</protein>
<evidence type="ECO:0000256" key="8">
    <source>
        <dbReference type="SAM" id="MobiDB-lite"/>
    </source>
</evidence>